<accession>A0A2P7YVX8</accession>
<dbReference type="GO" id="GO:0046872">
    <property type="term" value="F:metal ion binding"/>
    <property type="evidence" value="ECO:0007669"/>
    <property type="project" value="UniProtKB-KW"/>
</dbReference>
<evidence type="ECO:0000256" key="3">
    <source>
        <dbReference type="ARBA" id="ARBA00022723"/>
    </source>
</evidence>
<reference evidence="10 11" key="1">
    <citation type="submission" date="2017-05" db="EMBL/GenBank/DDBJ databases">
        <title>Draft genome sequence of Elsinoe australis.</title>
        <authorList>
            <person name="Cheng Q."/>
        </authorList>
    </citation>
    <scope>NUCLEOTIDE SEQUENCE [LARGE SCALE GENOMIC DNA]</scope>
    <source>
        <strain evidence="10 11">NL1</strain>
    </source>
</reference>
<dbReference type="InterPro" id="IPR006330">
    <property type="entry name" value="Ado/ade_deaminase"/>
</dbReference>
<feature type="domain" description="Adenosine deaminase" evidence="9">
    <location>
        <begin position="29"/>
        <end position="304"/>
    </location>
</feature>
<comment type="similarity">
    <text evidence="2">Belongs to the metallo-dependent hydrolases superfamily. Adenosine and AMP deaminases family.</text>
</comment>
<dbReference type="Pfam" id="PF00962">
    <property type="entry name" value="A_deaminase"/>
    <property type="match status" value="1"/>
</dbReference>
<evidence type="ECO:0000313" key="10">
    <source>
        <dbReference type="EMBL" id="PSK40123.1"/>
    </source>
</evidence>
<dbReference type="AlphaFoldDB" id="A0A2P7YVX8"/>
<dbReference type="InterPro" id="IPR032466">
    <property type="entry name" value="Metal_Hydrolase"/>
</dbReference>
<evidence type="ECO:0000256" key="8">
    <source>
        <dbReference type="SAM" id="MobiDB-lite"/>
    </source>
</evidence>
<evidence type="ECO:0000313" key="11">
    <source>
        <dbReference type="Proteomes" id="UP000243723"/>
    </source>
</evidence>
<dbReference type="EMBL" id="NHZQ01000363">
    <property type="protein sequence ID" value="PSK40123.1"/>
    <property type="molecule type" value="Genomic_DNA"/>
</dbReference>
<proteinExistence type="inferred from homology"/>
<sequence>MNKDYNRSTPPLPPPNPPSYLPMLKPPSFFPIFTTNLYHLLTTPSDIKSSTLSVLNSFATDNVTHLELRTTPRSTAGLTKSAYVSLILSTIAQHNASQPRLRTYLILSIDRRGTVVDAEDTVDLALQFKDQGIVGVDLCGDPTRGDVRDFRPAFVRAKREGLKITVHFGEVRREGLEEELMEILSWGPERLGHVICLSEGVKEEVRRRGCGLELCLSCNVLAEMSEGGYKGHHFGGWWGGRENGVALSTDDVGIFESELSNEYALAMEHFYLGRRDVVALSRQAAGMTFAGEEAKQRILRLLDDFEKQHVPEEET</sequence>
<evidence type="ECO:0000256" key="1">
    <source>
        <dbReference type="ARBA" id="ARBA00001947"/>
    </source>
</evidence>
<keyword evidence="3" id="KW-0479">Metal-binding</keyword>
<dbReference type="GO" id="GO:0046103">
    <property type="term" value="P:inosine biosynthetic process"/>
    <property type="evidence" value="ECO:0007669"/>
    <property type="project" value="TreeGrafter"/>
</dbReference>
<keyword evidence="5" id="KW-0862">Zinc</keyword>
<protein>
    <recommendedName>
        <fullName evidence="9">Adenosine deaminase domain-containing protein</fullName>
    </recommendedName>
</protein>
<comment type="catalytic activity">
    <reaction evidence="7">
        <text>N(6)-methyl-AMP + H2O + H(+) = IMP + methylamine</text>
        <dbReference type="Rhea" id="RHEA:16001"/>
        <dbReference type="ChEBI" id="CHEBI:15377"/>
        <dbReference type="ChEBI" id="CHEBI:15378"/>
        <dbReference type="ChEBI" id="CHEBI:58053"/>
        <dbReference type="ChEBI" id="CHEBI:59338"/>
        <dbReference type="ChEBI" id="CHEBI:144842"/>
    </reaction>
    <physiologicalReaction direction="left-to-right" evidence="7">
        <dbReference type="Rhea" id="RHEA:16002"/>
    </physiologicalReaction>
</comment>
<gene>
    <name evidence="10" type="ORF">B9Z65_8063</name>
</gene>
<name>A0A2P7YVX8_9PEZI</name>
<feature type="region of interest" description="Disordered" evidence="8">
    <location>
        <begin position="1"/>
        <end position="20"/>
    </location>
</feature>
<evidence type="ECO:0000256" key="7">
    <source>
        <dbReference type="ARBA" id="ARBA00048787"/>
    </source>
</evidence>
<evidence type="ECO:0000256" key="2">
    <source>
        <dbReference type="ARBA" id="ARBA00006676"/>
    </source>
</evidence>
<dbReference type="SUPFAM" id="SSF51556">
    <property type="entry name" value="Metallo-dependent hydrolases"/>
    <property type="match status" value="1"/>
</dbReference>
<keyword evidence="11" id="KW-1185">Reference proteome</keyword>
<evidence type="ECO:0000256" key="6">
    <source>
        <dbReference type="ARBA" id="ARBA00023080"/>
    </source>
</evidence>
<dbReference type="GO" id="GO:0004000">
    <property type="term" value="F:adenosine deaminase activity"/>
    <property type="evidence" value="ECO:0007669"/>
    <property type="project" value="TreeGrafter"/>
</dbReference>
<dbReference type="STRING" id="40998.A0A2P7YVX8"/>
<evidence type="ECO:0000259" key="9">
    <source>
        <dbReference type="Pfam" id="PF00962"/>
    </source>
</evidence>
<dbReference type="PANTHER" id="PTHR11409:SF42">
    <property type="entry name" value="ADENOSINE DEAMINASE-LIKE PROTEIN"/>
    <property type="match status" value="1"/>
</dbReference>
<dbReference type="PANTHER" id="PTHR11409">
    <property type="entry name" value="ADENOSINE DEAMINASE"/>
    <property type="match status" value="1"/>
</dbReference>
<organism evidence="10 11">
    <name type="scientific">Elsinoe australis</name>
    <dbReference type="NCBI Taxonomy" id="40998"/>
    <lineage>
        <taxon>Eukaryota</taxon>
        <taxon>Fungi</taxon>
        <taxon>Dikarya</taxon>
        <taxon>Ascomycota</taxon>
        <taxon>Pezizomycotina</taxon>
        <taxon>Dothideomycetes</taxon>
        <taxon>Dothideomycetidae</taxon>
        <taxon>Myriangiales</taxon>
        <taxon>Elsinoaceae</taxon>
        <taxon>Elsinoe</taxon>
    </lineage>
</organism>
<comment type="cofactor">
    <cofactor evidence="1">
        <name>Zn(2+)</name>
        <dbReference type="ChEBI" id="CHEBI:29105"/>
    </cofactor>
</comment>
<dbReference type="Proteomes" id="UP000243723">
    <property type="component" value="Unassembled WGS sequence"/>
</dbReference>
<keyword evidence="4" id="KW-0378">Hydrolase</keyword>
<comment type="caution">
    <text evidence="10">The sequence shown here is derived from an EMBL/GenBank/DDBJ whole genome shotgun (WGS) entry which is preliminary data.</text>
</comment>
<dbReference type="OrthoDB" id="272271at2759"/>
<dbReference type="Gene3D" id="3.20.20.140">
    <property type="entry name" value="Metal-dependent hydrolases"/>
    <property type="match status" value="1"/>
</dbReference>
<evidence type="ECO:0000256" key="4">
    <source>
        <dbReference type="ARBA" id="ARBA00022801"/>
    </source>
</evidence>
<dbReference type="GO" id="GO:0009117">
    <property type="term" value="P:nucleotide metabolic process"/>
    <property type="evidence" value="ECO:0007669"/>
    <property type="project" value="UniProtKB-KW"/>
</dbReference>
<dbReference type="GO" id="GO:0006154">
    <property type="term" value="P:adenosine catabolic process"/>
    <property type="evidence" value="ECO:0007669"/>
    <property type="project" value="TreeGrafter"/>
</dbReference>
<feature type="compositionally biased region" description="Pro residues" evidence="8">
    <location>
        <begin position="10"/>
        <end position="20"/>
    </location>
</feature>
<dbReference type="InterPro" id="IPR001365">
    <property type="entry name" value="A_deaminase_dom"/>
</dbReference>
<evidence type="ECO:0000256" key="5">
    <source>
        <dbReference type="ARBA" id="ARBA00022833"/>
    </source>
</evidence>
<keyword evidence="6" id="KW-0546">Nucleotide metabolism</keyword>